<gene>
    <name evidence="9" type="ORF">GIB67_006313</name>
</gene>
<sequence length="995" mass="111846">MKHFNQKSDHVVLQVEKIPETFSSVDHYMKSFNPSLFAETHAELFSSIDALSQAPTCKIIQMSDISKGSKSSKAFIYKITIKQNKYSYKPQNGDVIAFSSVRPRCVSDLNRPQRPFTLAVVSKRGRSVTISSSNPITDAKGKKKIGGPLFAVFLINIITNSRISMALTNDTNKMNINVIKEVLHSDSTVGFNCNLCQQEADCIFGKDTLADLRSFNLNESQNDAVLSTVLTSKCNHKSSVKLVWGPPGTGKTKTVATCLWALLVLKKRTLTCAPTNTAVVQVALRLLKLVRETLCKDSFKLGDIVLFGNGSRMNIADHGDLCDIFLDNRVDSLVKCFSPISGLKPLLNTMIHFLENHFYQYILYLERARLHMFANKNGCSPKKNKEERRTNLGKGENHEEVNSQNETQLIYKKTIDILTFRKSVIQEFSRNKKCLVSSIRSLCTHLPSSFIPVYVKEIVDEVLGSLESLGAVLTAVTSEEEFRKTSINLKQSSYASSGSSTLLLRNGRNNCLRALNLLQVKFVLPKFSRKNKIEKMCLQHACLIFCTISSSAKLHSKGMIPFGLLVIDEAAQLKECETLIPLQLPGIQHAVLIGDERQLPATVISKISEEAEFGRSMFERLVSLGHKKHLLNVQYRMHPSISLFPNTEFYNKQISDAPNVNESTYKRQILQGNMFGPLSFINVANGKEVYDNKHSLKNMVEIVVVAEIVENLYQASVATRIKISVGIISPYKAQVSALITKFGPIYENCSDFSLSIRSVDGFQGSEEDVIIISTVRSNWNGSVGFLSNSQRTNVALTRARYCLWILGNEQTLINSGSVWKKLVIDTKDRGCFFNANDDKGLSKTIINSVIELDQLDDLLNGDLLFKGARWKVTFGDGFKKSLERIKEVHIRREVVDLMMKLSNGWRYPQKRKNLNTGDGLLKQYKIHGVLMLFWIVDILKEGSKCVQVLKFWDISPSSGAQKLARQFDYIFGNYTLSTINRCKYKCIEGYVSNYH</sequence>
<keyword evidence="3" id="KW-0347">Helicase</keyword>
<dbReference type="OrthoDB" id="6513042at2759"/>
<protein>
    <submittedName>
        <fullName evidence="9">Uncharacterized protein</fullName>
    </submittedName>
</protein>
<dbReference type="SUPFAM" id="SSF52540">
    <property type="entry name" value="P-loop containing nucleoside triphosphate hydrolases"/>
    <property type="match status" value="1"/>
</dbReference>
<evidence type="ECO:0000313" key="9">
    <source>
        <dbReference type="EMBL" id="KAF6174661.1"/>
    </source>
</evidence>
<accession>A0A7J7P5F9</accession>
<evidence type="ECO:0000256" key="4">
    <source>
        <dbReference type="ARBA" id="ARBA00022840"/>
    </source>
</evidence>
<keyword evidence="4" id="KW-0067">ATP-binding</keyword>
<dbReference type="GO" id="GO:0005524">
    <property type="term" value="F:ATP binding"/>
    <property type="evidence" value="ECO:0007669"/>
    <property type="project" value="UniProtKB-KW"/>
</dbReference>
<name>A0A7J7P5F9_9MAGN</name>
<evidence type="ECO:0000259" key="8">
    <source>
        <dbReference type="Pfam" id="PF20073"/>
    </source>
</evidence>
<dbReference type="InterPro" id="IPR041677">
    <property type="entry name" value="DNA2/NAM7_AAA_11"/>
</dbReference>
<dbReference type="Pfam" id="PF13087">
    <property type="entry name" value="AAA_12"/>
    <property type="match status" value="1"/>
</dbReference>
<feature type="region of interest" description="Disordered" evidence="5">
    <location>
        <begin position="380"/>
        <end position="399"/>
    </location>
</feature>
<dbReference type="FunFam" id="3.40.50.300:FF:000326">
    <property type="entry name" value="P-loop containing nucleoside triphosphate hydrolase"/>
    <property type="match status" value="1"/>
</dbReference>
<evidence type="ECO:0000256" key="2">
    <source>
        <dbReference type="ARBA" id="ARBA00022801"/>
    </source>
</evidence>
<organism evidence="9 10">
    <name type="scientific">Kingdonia uniflora</name>
    <dbReference type="NCBI Taxonomy" id="39325"/>
    <lineage>
        <taxon>Eukaryota</taxon>
        <taxon>Viridiplantae</taxon>
        <taxon>Streptophyta</taxon>
        <taxon>Embryophyta</taxon>
        <taxon>Tracheophyta</taxon>
        <taxon>Spermatophyta</taxon>
        <taxon>Magnoliopsida</taxon>
        <taxon>Ranunculales</taxon>
        <taxon>Circaeasteraceae</taxon>
        <taxon>Kingdonia</taxon>
    </lineage>
</organism>
<dbReference type="GO" id="GO:0004386">
    <property type="term" value="F:helicase activity"/>
    <property type="evidence" value="ECO:0007669"/>
    <property type="project" value="UniProtKB-KW"/>
</dbReference>
<dbReference type="Pfam" id="PF20073">
    <property type="entry name" value="DUF6469"/>
    <property type="match status" value="1"/>
</dbReference>
<feature type="compositionally biased region" description="Basic and acidic residues" evidence="5">
    <location>
        <begin position="383"/>
        <end position="399"/>
    </location>
</feature>
<dbReference type="AlphaFoldDB" id="A0A7J7P5F9"/>
<dbReference type="GO" id="GO:0005694">
    <property type="term" value="C:chromosome"/>
    <property type="evidence" value="ECO:0007669"/>
    <property type="project" value="UniProtKB-ARBA"/>
</dbReference>
<feature type="domain" description="DNA2/NAM7 helicase helicase" evidence="6">
    <location>
        <begin position="216"/>
        <end position="606"/>
    </location>
</feature>
<dbReference type="Gene3D" id="3.40.50.300">
    <property type="entry name" value="P-loop containing nucleotide triphosphate hydrolases"/>
    <property type="match status" value="2"/>
</dbReference>
<proteinExistence type="predicted"/>
<dbReference type="Proteomes" id="UP000541444">
    <property type="component" value="Unassembled WGS sequence"/>
</dbReference>
<dbReference type="InterPro" id="IPR027417">
    <property type="entry name" value="P-loop_NTPase"/>
</dbReference>
<feature type="domain" description="DNA2/NAM7 helicase-like C-terminal" evidence="7">
    <location>
        <begin position="614"/>
        <end position="809"/>
    </location>
</feature>
<dbReference type="PANTHER" id="PTHR10887:SF522">
    <property type="entry name" value="P-LOOP CONTAINING NUCLEOSIDE TRIPHOSPHATE HYDROLASES SUPERFAMILY PROTEIN"/>
    <property type="match status" value="1"/>
</dbReference>
<comment type="caution">
    <text evidence="9">The sequence shown here is derived from an EMBL/GenBank/DDBJ whole genome shotgun (WGS) entry which is preliminary data.</text>
</comment>
<evidence type="ECO:0000256" key="3">
    <source>
        <dbReference type="ARBA" id="ARBA00022806"/>
    </source>
</evidence>
<dbReference type="InterPro" id="IPR045529">
    <property type="entry name" value="DUF6469"/>
</dbReference>
<dbReference type="EMBL" id="JACGCM010000252">
    <property type="protein sequence ID" value="KAF6174661.1"/>
    <property type="molecule type" value="Genomic_DNA"/>
</dbReference>
<evidence type="ECO:0000256" key="5">
    <source>
        <dbReference type="SAM" id="MobiDB-lite"/>
    </source>
</evidence>
<evidence type="ECO:0000313" key="10">
    <source>
        <dbReference type="Proteomes" id="UP000541444"/>
    </source>
</evidence>
<dbReference type="Pfam" id="PF13086">
    <property type="entry name" value="AAA_11"/>
    <property type="match status" value="1"/>
</dbReference>
<evidence type="ECO:0000256" key="1">
    <source>
        <dbReference type="ARBA" id="ARBA00022741"/>
    </source>
</evidence>
<dbReference type="InterPro" id="IPR041679">
    <property type="entry name" value="DNA2/NAM7-like_C"/>
</dbReference>
<reference evidence="9 10" key="1">
    <citation type="journal article" date="2020" name="IScience">
        <title>Genome Sequencing of the Endangered Kingdonia uniflora (Circaeasteraceae, Ranunculales) Reveals Potential Mechanisms of Evolutionary Specialization.</title>
        <authorList>
            <person name="Sun Y."/>
            <person name="Deng T."/>
            <person name="Zhang A."/>
            <person name="Moore M.J."/>
            <person name="Landis J.B."/>
            <person name="Lin N."/>
            <person name="Zhang H."/>
            <person name="Zhang X."/>
            <person name="Huang J."/>
            <person name="Zhang X."/>
            <person name="Sun H."/>
            <person name="Wang H."/>
        </authorList>
    </citation>
    <scope>NUCLEOTIDE SEQUENCE [LARGE SCALE GENOMIC DNA]</scope>
    <source>
        <strain evidence="9">TB1705</strain>
        <tissue evidence="9">Leaf</tissue>
    </source>
</reference>
<evidence type="ECO:0000259" key="6">
    <source>
        <dbReference type="Pfam" id="PF13086"/>
    </source>
</evidence>
<evidence type="ECO:0000259" key="7">
    <source>
        <dbReference type="Pfam" id="PF13087"/>
    </source>
</evidence>
<dbReference type="GO" id="GO:0016787">
    <property type="term" value="F:hydrolase activity"/>
    <property type="evidence" value="ECO:0007669"/>
    <property type="project" value="UniProtKB-KW"/>
</dbReference>
<dbReference type="InterPro" id="IPR047187">
    <property type="entry name" value="SF1_C_Upf1"/>
</dbReference>
<keyword evidence="2" id="KW-0378">Hydrolase</keyword>
<keyword evidence="1" id="KW-0547">Nucleotide-binding</keyword>
<dbReference type="PANTHER" id="PTHR10887">
    <property type="entry name" value="DNA2/NAM7 HELICASE FAMILY"/>
    <property type="match status" value="1"/>
</dbReference>
<keyword evidence="10" id="KW-1185">Reference proteome</keyword>
<dbReference type="CDD" id="cd18808">
    <property type="entry name" value="SF1_C_Upf1"/>
    <property type="match status" value="1"/>
</dbReference>
<feature type="domain" description="DUF6469" evidence="8">
    <location>
        <begin position="83"/>
        <end position="172"/>
    </location>
</feature>
<dbReference type="InterPro" id="IPR045055">
    <property type="entry name" value="DNA2/NAM7-like"/>
</dbReference>